<dbReference type="SUPFAM" id="SSF49464">
    <property type="entry name" value="Carboxypeptidase regulatory domain-like"/>
    <property type="match status" value="1"/>
</dbReference>
<gene>
    <name evidence="4" type="ORF">GCM10022216_10060</name>
</gene>
<protein>
    <submittedName>
        <fullName evidence="4">Carboxypeptidase-like regulatory domain-containing protein</fullName>
    </submittedName>
</protein>
<keyword evidence="2" id="KW-0472">Membrane</keyword>
<keyword evidence="2" id="KW-0812">Transmembrane</keyword>
<keyword evidence="5" id="KW-1185">Reference proteome</keyword>
<dbReference type="Pfam" id="PF13715">
    <property type="entry name" value="CarbopepD_reg_2"/>
    <property type="match status" value="1"/>
</dbReference>
<evidence type="ECO:0000313" key="4">
    <source>
        <dbReference type="EMBL" id="GAA4135820.1"/>
    </source>
</evidence>
<name>A0ABP7YGA1_9SPHI</name>
<evidence type="ECO:0000259" key="3">
    <source>
        <dbReference type="Pfam" id="PF03544"/>
    </source>
</evidence>
<feature type="region of interest" description="Disordered" evidence="1">
    <location>
        <begin position="170"/>
        <end position="191"/>
    </location>
</feature>
<proteinExistence type="predicted"/>
<dbReference type="InterPro" id="IPR008969">
    <property type="entry name" value="CarboxyPept-like_regulatory"/>
</dbReference>
<organism evidence="4 5">
    <name type="scientific">Sphingobacterium kyonggiense</name>
    <dbReference type="NCBI Taxonomy" id="714075"/>
    <lineage>
        <taxon>Bacteria</taxon>
        <taxon>Pseudomonadati</taxon>
        <taxon>Bacteroidota</taxon>
        <taxon>Sphingobacteriia</taxon>
        <taxon>Sphingobacteriales</taxon>
        <taxon>Sphingobacteriaceae</taxon>
        <taxon>Sphingobacterium</taxon>
    </lineage>
</organism>
<sequence>MNNHFDIAYLRKYVNGELSPSEMYAIEKASHQDELLMDLILGLEAEKELGSELDQKDLDSAIYERTHPQKVINFNKYRWLSIAATLLLAFGIGMIWYMNREQSTLKYEDSIAHTEMASPADTTVNVAPIDSIIDEPIEEQRIAFHNPNAKNKRTSDEAVVEIQRPTLTLPSVPSGSHVSADSFGAKRTKEEKADNNYIAQNKMQDYYSENMALNESTIVLRGNTDRKRNVIVGSAPLSSAQDKKTIATGRVLDQNSGRPLAHVTVRDIKTNEVTVTDSSGQYIMPLSSKNQELEILSLGYETKRIIASNNKIVQLQPEMSMVEEVTVVGYGGKSSRFKSEPLAGWTAYKKYLKDQTAQSLAGKGTVTLVFDISSFGRPFDFKVKNSSNPELNQKAIQIIQNGPDWQLGNDGKKVEIKVEFEG</sequence>
<evidence type="ECO:0000256" key="2">
    <source>
        <dbReference type="SAM" id="Phobius"/>
    </source>
</evidence>
<dbReference type="EMBL" id="BAAAZI010000006">
    <property type="protein sequence ID" value="GAA4135820.1"/>
    <property type="molecule type" value="Genomic_DNA"/>
</dbReference>
<dbReference type="Gene3D" id="2.60.40.1120">
    <property type="entry name" value="Carboxypeptidase-like, regulatory domain"/>
    <property type="match status" value="1"/>
</dbReference>
<evidence type="ECO:0000313" key="5">
    <source>
        <dbReference type="Proteomes" id="UP001500101"/>
    </source>
</evidence>
<dbReference type="Gene3D" id="3.30.1150.10">
    <property type="match status" value="1"/>
</dbReference>
<comment type="caution">
    <text evidence="4">The sequence shown here is derived from an EMBL/GenBank/DDBJ whole genome shotgun (WGS) entry which is preliminary data.</text>
</comment>
<accession>A0ABP7YGA1</accession>
<dbReference type="Proteomes" id="UP001500101">
    <property type="component" value="Unassembled WGS sequence"/>
</dbReference>
<evidence type="ECO:0000256" key="1">
    <source>
        <dbReference type="SAM" id="MobiDB-lite"/>
    </source>
</evidence>
<keyword evidence="2" id="KW-1133">Transmembrane helix</keyword>
<feature type="compositionally biased region" description="Polar residues" evidence="1">
    <location>
        <begin position="170"/>
        <end position="179"/>
    </location>
</feature>
<reference evidence="5" key="1">
    <citation type="journal article" date="2019" name="Int. J. Syst. Evol. Microbiol.">
        <title>The Global Catalogue of Microorganisms (GCM) 10K type strain sequencing project: providing services to taxonomists for standard genome sequencing and annotation.</title>
        <authorList>
            <consortium name="The Broad Institute Genomics Platform"/>
            <consortium name="The Broad Institute Genome Sequencing Center for Infectious Disease"/>
            <person name="Wu L."/>
            <person name="Ma J."/>
        </authorList>
    </citation>
    <scope>NUCLEOTIDE SEQUENCE [LARGE SCALE GENOMIC DNA]</scope>
    <source>
        <strain evidence="5">JCM 16704</strain>
    </source>
</reference>
<dbReference type="Pfam" id="PF03544">
    <property type="entry name" value="TonB_C"/>
    <property type="match status" value="1"/>
</dbReference>
<feature type="transmembrane region" description="Helical" evidence="2">
    <location>
        <begin position="79"/>
        <end position="98"/>
    </location>
</feature>
<feature type="domain" description="TonB C-terminal" evidence="3">
    <location>
        <begin position="357"/>
        <end position="419"/>
    </location>
</feature>
<dbReference type="InterPro" id="IPR037682">
    <property type="entry name" value="TonB_C"/>
</dbReference>
<dbReference type="RefSeq" id="WP_344673522.1">
    <property type="nucleotide sequence ID" value="NZ_BAAAZI010000006.1"/>
</dbReference>